<feature type="signal peptide" evidence="2">
    <location>
        <begin position="1"/>
        <end position="21"/>
    </location>
</feature>
<reference evidence="4" key="2">
    <citation type="submission" date="2020-09" db="EMBL/GenBank/DDBJ databases">
        <authorList>
            <person name="Sun Q."/>
            <person name="Kim S."/>
        </authorList>
    </citation>
    <scope>NUCLEOTIDE SEQUENCE</scope>
    <source>
        <strain evidence="4">KCTC 42590</strain>
    </source>
</reference>
<evidence type="ECO:0000313" key="4">
    <source>
        <dbReference type="EMBL" id="GHF30795.1"/>
    </source>
</evidence>
<sequence>MIKQLTALFVLITSVSLTASASDMKLVILGTGNPNADPDRSGPALAVVANGQPYLIDAGPGVVRRASAAGLEMPSLSMAFITHLHSDHTVGLSDLIFTPWVLEREKPINLFGPPGLAAMADHISKAYAVDVSMRLNGAEPANETGYKHITTEIAGGYVFTDQNIQVEAIQIDHGSFDAAFGYKFTAGDKTIVISGDTGPSDTLEKAAMGADILAHEVYSAETFKTRPPVWQNYHSQFHTSTHELAAIANRVKPKLLVLYHQLYWGATDEDLIKEIRAAGYNGPVVSAADLDVFAVPSEPNAK</sequence>
<protein>
    <submittedName>
        <fullName evidence="4">Ribonuclease Z</fullName>
    </submittedName>
</protein>
<feature type="chain" id="PRO_5037019586" evidence="2">
    <location>
        <begin position="22"/>
        <end position="302"/>
    </location>
</feature>
<comment type="caution">
    <text evidence="4">The sequence shown here is derived from an EMBL/GenBank/DDBJ whole genome shotgun (WGS) entry which is preliminary data.</text>
</comment>
<reference evidence="4" key="1">
    <citation type="journal article" date="2014" name="Int. J. Syst. Evol. Microbiol.">
        <title>Complete genome sequence of Corynebacterium casei LMG S-19264T (=DSM 44701T), isolated from a smear-ripened cheese.</title>
        <authorList>
            <consortium name="US DOE Joint Genome Institute (JGI-PGF)"/>
            <person name="Walter F."/>
            <person name="Albersmeier A."/>
            <person name="Kalinowski J."/>
            <person name="Ruckert C."/>
        </authorList>
    </citation>
    <scope>NUCLEOTIDE SEQUENCE</scope>
    <source>
        <strain evidence="4">KCTC 42590</strain>
    </source>
</reference>
<evidence type="ECO:0000313" key="5">
    <source>
        <dbReference type="Proteomes" id="UP000630923"/>
    </source>
</evidence>
<evidence type="ECO:0000256" key="1">
    <source>
        <dbReference type="ARBA" id="ARBA00022801"/>
    </source>
</evidence>
<accession>A0A919AYC3</accession>
<keyword evidence="5" id="KW-1185">Reference proteome</keyword>
<keyword evidence="1" id="KW-0378">Hydrolase</keyword>
<dbReference type="PANTHER" id="PTHR46018:SF2">
    <property type="entry name" value="ZINC PHOSPHODIESTERASE ELAC PROTEIN 1"/>
    <property type="match status" value="1"/>
</dbReference>
<dbReference type="GO" id="GO:0042781">
    <property type="term" value="F:3'-tRNA processing endoribonuclease activity"/>
    <property type="evidence" value="ECO:0007669"/>
    <property type="project" value="TreeGrafter"/>
</dbReference>
<organism evidence="4 5">
    <name type="scientific">Kordiimonas sediminis</name>
    <dbReference type="NCBI Taxonomy" id="1735581"/>
    <lineage>
        <taxon>Bacteria</taxon>
        <taxon>Pseudomonadati</taxon>
        <taxon>Pseudomonadota</taxon>
        <taxon>Alphaproteobacteria</taxon>
        <taxon>Kordiimonadales</taxon>
        <taxon>Kordiimonadaceae</taxon>
        <taxon>Kordiimonas</taxon>
    </lineage>
</organism>
<dbReference type="RefSeq" id="WP_191253958.1">
    <property type="nucleotide sequence ID" value="NZ_BNCI01000002.1"/>
</dbReference>
<dbReference type="Gene3D" id="3.60.15.10">
    <property type="entry name" value="Ribonuclease Z/Hydroxyacylglutathione hydrolase-like"/>
    <property type="match status" value="1"/>
</dbReference>
<feature type="domain" description="Metallo-beta-lactamase" evidence="3">
    <location>
        <begin position="54"/>
        <end position="260"/>
    </location>
</feature>
<keyword evidence="2" id="KW-0732">Signal</keyword>
<name>A0A919AYC3_9PROT</name>
<dbReference type="PANTHER" id="PTHR46018">
    <property type="entry name" value="ZINC PHOSPHODIESTERASE ELAC PROTEIN 1"/>
    <property type="match status" value="1"/>
</dbReference>
<evidence type="ECO:0000256" key="2">
    <source>
        <dbReference type="SAM" id="SignalP"/>
    </source>
</evidence>
<proteinExistence type="predicted"/>
<dbReference type="Pfam" id="PF12706">
    <property type="entry name" value="Lactamase_B_2"/>
    <property type="match status" value="1"/>
</dbReference>
<dbReference type="CDD" id="cd07719">
    <property type="entry name" value="arylsulfatase_AtsA-like_MBL-fold"/>
    <property type="match status" value="1"/>
</dbReference>
<dbReference type="SUPFAM" id="SSF56281">
    <property type="entry name" value="Metallo-hydrolase/oxidoreductase"/>
    <property type="match status" value="1"/>
</dbReference>
<dbReference type="InterPro" id="IPR036866">
    <property type="entry name" value="RibonucZ/Hydroxyglut_hydro"/>
</dbReference>
<dbReference type="AlphaFoldDB" id="A0A919AYC3"/>
<gene>
    <name evidence="4" type="primary">rnz</name>
    <name evidence="4" type="ORF">GCM10017044_27730</name>
</gene>
<dbReference type="InterPro" id="IPR044094">
    <property type="entry name" value="AtsA-like_MBL-fold"/>
</dbReference>
<dbReference type="InterPro" id="IPR001279">
    <property type="entry name" value="Metallo-B-lactamas"/>
</dbReference>
<evidence type="ECO:0000259" key="3">
    <source>
        <dbReference type="Pfam" id="PF12706"/>
    </source>
</evidence>
<dbReference type="EMBL" id="BNCI01000002">
    <property type="protein sequence ID" value="GHF30795.1"/>
    <property type="molecule type" value="Genomic_DNA"/>
</dbReference>
<dbReference type="Proteomes" id="UP000630923">
    <property type="component" value="Unassembled WGS sequence"/>
</dbReference>